<dbReference type="NCBIfam" id="TIGR00756">
    <property type="entry name" value="PPR"/>
    <property type="match status" value="16"/>
</dbReference>
<dbReference type="Gene3D" id="1.10.510.10">
    <property type="entry name" value="Transferase(Phosphotransferase) domain 1"/>
    <property type="match status" value="1"/>
</dbReference>
<comment type="function">
    <text evidence="12">May play a role in the regulation of metabolism and signal transduction processes.</text>
</comment>
<evidence type="ECO:0000256" key="3">
    <source>
        <dbReference type="ARBA" id="ARBA00012513"/>
    </source>
</evidence>
<evidence type="ECO:0000256" key="4">
    <source>
        <dbReference type="ARBA" id="ARBA00022527"/>
    </source>
</evidence>
<feature type="repeat" description="PPR" evidence="14">
    <location>
        <begin position="863"/>
        <end position="897"/>
    </location>
</feature>
<dbReference type="SMART" id="SM00220">
    <property type="entry name" value="S_TKc"/>
    <property type="match status" value="1"/>
</dbReference>
<feature type="region of interest" description="Disordered" evidence="15">
    <location>
        <begin position="1322"/>
        <end position="1355"/>
    </location>
</feature>
<evidence type="ECO:0000256" key="11">
    <source>
        <dbReference type="ARBA" id="ARBA00048679"/>
    </source>
</evidence>
<comment type="similarity">
    <text evidence="2">Belongs to the protein kinase superfamily. AGC Ser/Thr protein kinase family.</text>
</comment>
<feature type="compositionally biased region" description="Basic and acidic residues" evidence="15">
    <location>
        <begin position="21"/>
        <end position="35"/>
    </location>
</feature>
<feature type="repeat" description="PPR" evidence="14">
    <location>
        <begin position="100"/>
        <end position="134"/>
    </location>
</feature>
<feature type="repeat" description="PPR" evidence="14">
    <location>
        <begin position="690"/>
        <end position="724"/>
    </location>
</feature>
<dbReference type="FunFam" id="3.30.200.20:FF:000032">
    <property type="entry name" value="Serine/threonine-protein kinase D6PK-like"/>
    <property type="match status" value="1"/>
</dbReference>
<dbReference type="GO" id="GO:0004674">
    <property type="term" value="F:protein serine/threonine kinase activity"/>
    <property type="evidence" value="ECO:0007669"/>
    <property type="project" value="UniProtKB-KW"/>
</dbReference>
<dbReference type="Proteomes" id="UP000734854">
    <property type="component" value="Unassembled WGS sequence"/>
</dbReference>
<dbReference type="PANTHER" id="PTHR47939:SF13">
    <property type="entry name" value="OS03G0201400 PROTEIN"/>
    <property type="match status" value="1"/>
</dbReference>
<proteinExistence type="inferred from homology"/>
<keyword evidence="4" id="KW-0723">Serine/threonine-protein kinase</keyword>
<evidence type="ECO:0000256" key="15">
    <source>
        <dbReference type="SAM" id="MobiDB-lite"/>
    </source>
</evidence>
<dbReference type="PROSITE" id="PS51375">
    <property type="entry name" value="PPR"/>
    <property type="match status" value="19"/>
</dbReference>
<dbReference type="Pfam" id="PF00069">
    <property type="entry name" value="Pkinase"/>
    <property type="match status" value="2"/>
</dbReference>
<evidence type="ECO:0000256" key="14">
    <source>
        <dbReference type="PROSITE-ProRule" id="PRU00708"/>
    </source>
</evidence>
<keyword evidence="5" id="KW-0808">Transferase</keyword>
<feature type="repeat" description="PPR" evidence="14">
    <location>
        <begin position="620"/>
        <end position="654"/>
    </location>
</feature>
<keyword evidence="7" id="KW-0547">Nucleotide-binding</keyword>
<feature type="repeat" description="PPR" evidence="14">
    <location>
        <begin position="375"/>
        <end position="409"/>
    </location>
</feature>
<dbReference type="PROSITE" id="PS50011">
    <property type="entry name" value="PROTEIN_KINASE_DOM"/>
    <property type="match status" value="1"/>
</dbReference>
<comment type="similarity">
    <text evidence="1">Belongs to the PPR family. P subfamily.</text>
</comment>
<evidence type="ECO:0000256" key="9">
    <source>
        <dbReference type="ARBA" id="ARBA00022840"/>
    </source>
</evidence>
<feature type="repeat" description="PPR" evidence="14">
    <location>
        <begin position="236"/>
        <end position="270"/>
    </location>
</feature>
<dbReference type="EC" id="2.7.11.1" evidence="3"/>
<dbReference type="SUPFAM" id="SSF56112">
    <property type="entry name" value="Protein kinase-like (PK-like)"/>
    <property type="match status" value="1"/>
</dbReference>
<keyword evidence="18" id="KW-1185">Reference proteome</keyword>
<evidence type="ECO:0000256" key="5">
    <source>
        <dbReference type="ARBA" id="ARBA00022679"/>
    </source>
</evidence>
<evidence type="ECO:0000313" key="17">
    <source>
        <dbReference type="EMBL" id="KAG6497550.1"/>
    </source>
</evidence>
<feature type="domain" description="Protein kinase" evidence="16">
    <location>
        <begin position="1378"/>
        <end position="1713"/>
    </location>
</feature>
<dbReference type="PANTHER" id="PTHR47939">
    <property type="entry name" value="MEMBRANE-ASSOCIATED SALT-INDUCIBLE PROTEIN-LIKE"/>
    <property type="match status" value="1"/>
</dbReference>
<dbReference type="GO" id="GO:0005524">
    <property type="term" value="F:ATP binding"/>
    <property type="evidence" value="ECO:0007669"/>
    <property type="project" value="UniProtKB-KW"/>
</dbReference>
<evidence type="ECO:0000256" key="13">
    <source>
        <dbReference type="ARBA" id="ARBA00074231"/>
    </source>
</evidence>
<dbReference type="Gene3D" id="1.25.40.10">
    <property type="entry name" value="Tetratricopeptide repeat domain"/>
    <property type="match status" value="9"/>
</dbReference>
<dbReference type="InterPro" id="IPR050667">
    <property type="entry name" value="PPR-containing_protein"/>
</dbReference>
<evidence type="ECO:0000256" key="6">
    <source>
        <dbReference type="ARBA" id="ARBA00022737"/>
    </source>
</evidence>
<feature type="repeat" description="PPR" evidence="14">
    <location>
        <begin position="410"/>
        <end position="444"/>
    </location>
</feature>
<comment type="caution">
    <text evidence="17">The sequence shown here is derived from an EMBL/GenBank/DDBJ whole genome shotgun (WGS) entry which is preliminary data.</text>
</comment>
<dbReference type="InterPro" id="IPR011009">
    <property type="entry name" value="Kinase-like_dom_sf"/>
</dbReference>
<evidence type="ECO:0000256" key="1">
    <source>
        <dbReference type="ARBA" id="ARBA00007626"/>
    </source>
</evidence>
<dbReference type="EMBL" id="JACMSC010000012">
    <property type="protein sequence ID" value="KAG6497550.1"/>
    <property type="molecule type" value="Genomic_DNA"/>
</dbReference>
<dbReference type="Pfam" id="PF01535">
    <property type="entry name" value="PPR"/>
    <property type="match status" value="3"/>
</dbReference>
<feature type="region of interest" description="Disordered" evidence="15">
    <location>
        <begin position="21"/>
        <end position="56"/>
    </location>
</feature>
<evidence type="ECO:0000313" key="18">
    <source>
        <dbReference type="Proteomes" id="UP000734854"/>
    </source>
</evidence>
<dbReference type="FunFam" id="1.10.510.10:FF:000020">
    <property type="entry name" value="serine/threonine-protein kinase D6PK-like"/>
    <property type="match status" value="1"/>
</dbReference>
<dbReference type="InterPro" id="IPR002885">
    <property type="entry name" value="PPR_rpt"/>
</dbReference>
<evidence type="ECO:0000256" key="7">
    <source>
        <dbReference type="ARBA" id="ARBA00022741"/>
    </source>
</evidence>
<sequence length="1771" mass="194877">MDQESPMVGVTTLPTDLARMAGDRDATTVREKEEGSAAWLPRGFTGGETRQRRRSLSVVSSRRSAQGRLRALTSNHTAPVDMPPPVTSPVVPSPSKFPIYVFFFRALVRARLSCGQLDEALRALHYMLSLGIHPSTRAWNLLLSCFNSAGFVEEVPFVYADLILAFAKPDAFTHNVLLHALCKMGSLDAALSIIRSAGDVDVVSYNTLIWGFCDLESPEFAVGLLSEMLKKGFPLDSFSCNILAKGFCRRGLVDVAASLMEMLVRGEIVRDLVGFNTMIDGYCKIGNLDKVQGLIESMRVENVFPDIVTCNILIKHFCTIGDFNRARKVIEEIGASTSPNVVTHTTFIGEYCKRGKLEESFVLYEDMVRSGILPDVVTYNSLISGLCNQGKLPEAIRLFREMPKMGIALNHVSYCTLIDALLKSGSAKQSFAVLGEMVTRGVVMDMVLYTVIMNGLFKLGKVDEAEKMFQLVCSPNLSPSHVAYSSLIDGRCKAGDVEGAESAFLEMQRKSLNVNVVTYSSIINGYIKNKMLSEAFDTAQKMKEINVSPNVVTYGTLIDGLCKIGNLEEAFQMYKKMTEEGLVINKFVVDSLVNGLRKNGKMVEAESLFKEMEQKGVVMDCANYTSLMDGLFKAGNGSAALTVGQEMTQKNLAPDVVMYNVFINHLCMLGKFEEAKSSLTEMKNMGLTPDNVTYNTLINAHSKQGRIDEALKLVQEMRTMGLVPNIITYNALIKGFSNVGDITSAVDLLIEMTVTGFCQRSSFKNVLQACSKGNRADLIVQMHEKIGNRFLLDATLYNMIIHALCTLGMTKKANSVLNEMLGRGLKADTITFNALILGYCKNGHLDKAFDMYSRMVLEGISPNVATFNTLLGGLSASGRIEEAEKVINEMKSRKLAPNNFTYDILVTAHAKQSHSKDSVRVGMMNQAGEMLNEMHKRGVSPNSSTYDILIGGWSKLSNGYELKRLLKEMAEKVGYPTLTTFGNQPSILGEQSEHYSVCPQNIPKPALKDLTKPRNKLGFTQSKEQSRRAGYNHLIASEISSMQILRRFEEKFLKVTGEKSRGFTARLLEFIMIPELKMLSTHSSSLHKVSSVHASSSRNEQGADVVWGSQNADALVLKESEIQGTLVDQNESTPEVDSFRSVDSFEGGRSSFNGASHPLEPMDTDLVKSVYVAIDQEKSDAGCLMKGISTKGPFIEDLSIRGPPAKTSAVVLSPDKSFPSELNESDSLSSPFSVPKILLPMDTTLLPPDSDEKECIWDASLPPSGNVSPHSSIDSTGVVTAMSIVNTCTSTYRSGITSDGMLSSERACESAKGSVIGDSLESTKTSISRASDSSGVSDDSSWSNITGSANKPHKGNDPRWKAILAIRSRDGILGMSQFRLLKRLGCGDIGSVYLSELSGTRCYFAMKVMDKASLASRKKLTRAQTEREILQLLDHPFLPTLYTHFETDRFSCLVMEFCPGGDLHTLRQRQPGKHFSEYAARFYAAEVLLALEYLHMLGVVYRDLKPENVLVRDDGHIMLSDFDLSLRCAVSPTLIKSSLDSDPSKRTAGAFCVQPACIEPTSVCVQPACFIPRLFPHKNKKKTRKPWAETPRQQVATLPELVVEPTTARSMSFVGTHEYLAPEIIKGEGHGSAVDWWTFGIFLHELLYGKTPFKGSGNRATLFNVVGQQLRFPEMPSTSYASRDLIRGLLVKEPQQRLGVKRGAAEIKQHPFFEGVNWALIRCSTPPEVPRPVEPELLLKFGATDGFGTSGKRIVGADVKPGGKYLDFEFF</sequence>
<dbReference type="CDD" id="cd05574">
    <property type="entry name" value="STKc_phototropin_like"/>
    <property type="match status" value="1"/>
</dbReference>
<dbReference type="InterPro" id="IPR008271">
    <property type="entry name" value="Ser/Thr_kinase_AS"/>
</dbReference>
<evidence type="ECO:0000256" key="12">
    <source>
        <dbReference type="ARBA" id="ARBA00053984"/>
    </source>
</evidence>
<keyword evidence="8" id="KW-0418">Kinase</keyword>
<dbReference type="SUPFAM" id="SSF48452">
    <property type="entry name" value="TPR-like"/>
    <property type="match status" value="1"/>
</dbReference>
<protein>
    <recommendedName>
        <fullName evidence="13">Protein kinase G11A</fullName>
        <ecNumber evidence="3">2.7.11.1</ecNumber>
    </recommendedName>
</protein>
<feature type="repeat" description="PPR" evidence="14">
    <location>
        <begin position="480"/>
        <end position="514"/>
    </location>
</feature>
<feature type="repeat" description="PPR" evidence="14">
    <location>
        <begin position="515"/>
        <end position="549"/>
    </location>
</feature>
<dbReference type="SUPFAM" id="SSF81901">
    <property type="entry name" value="HCP-like"/>
    <property type="match status" value="1"/>
</dbReference>
<gene>
    <name evidence="17" type="ORF">ZIOFF_045451</name>
</gene>
<feature type="repeat" description="PPR" evidence="14">
    <location>
        <begin position="550"/>
        <end position="584"/>
    </location>
</feature>
<dbReference type="InterPro" id="IPR000719">
    <property type="entry name" value="Prot_kinase_dom"/>
</dbReference>
<keyword evidence="6" id="KW-0677">Repeat</keyword>
<feature type="repeat" description="PPR" evidence="14">
    <location>
        <begin position="725"/>
        <end position="759"/>
    </location>
</feature>
<feature type="repeat" description="PPR" evidence="14">
    <location>
        <begin position="201"/>
        <end position="235"/>
    </location>
</feature>
<feature type="repeat" description="PPR" evidence="14">
    <location>
        <begin position="340"/>
        <end position="374"/>
    </location>
</feature>
<dbReference type="InterPro" id="IPR011990">
    <property type="entry name" value="TPR-like_helical_dom_sf"/>
</dbReference>
<accession>A0A8J5FZ54</accession>
<dbReference type="FunFam" id="1.10.510.10:FF:000028">
    <property type="entry name" value="serine/threonine-protein kinase D6PK-like"/>
    <property type="match status" value="1"/>
</dbReference>
<feature type="repeat" description="PPR" evidence="14">
    <location>
        <begin position="585"/>
        <end position="619"/>
    </location>
</feature>
<feature type="compositionally biased region" description="Low complexity" evidence="15">
    <location>
        <begin position="1326"/>
        <end position="1343"/>
    </location>
</feature>
<evidence type="ECO:0000256" key="2">
    <source>
        <dbReference type="ARBA" id="ARBA00009903"/>
    </source>
</evidence>
<evidence type="ECO:0000256" key="10">
    <source>
        <dbReference type="ARBA" id="ARBA00047899"/>
    </source>
</evidence>
<feature type="repeat" description="PPR" evidence="14">
    <location>
        <begin position="655"/>
        <end position="689"/>
    </location>
</feature>
<feature type="repeat" description="PPR" evidence="14">
    <location>
        <begin position="828"/>
        <end position="862"/>
    </location>
</feature>
<dbReference type="PROSITE" id="PS00108">
    <property type="entry name" value="PROTEIN_KINASE_ST"/>
    <property type="match status" value="1"/>
</dbReference>
<feature type="repeat" description="PPR" evidence="14">
    <location>
        <begin position="271"/>
        <end position="305"/>
    </location>
</feature>
<evidence type="ECO:0000259" key="16">
    <source>
        <dbReference type="PROSITE" id="PS50011"/>
    </source>
</evidence>
<organism evidence="17 18">
    <name type="scientific">Zingiber officinale</name>
    <name type="common">Ginger</name>
    <name type="synonym">Amomum zingiber</name>
    <dbReference type="NCBI Taxonomy" id="94328"/>
    <lineage>
        <taxon>Eukaryota</taxon>
        <taxon>Viridiplantae</taxon>
        <taxon>Streptophyta</taxon>
        <taxon>Embryophyta</taxon>
        <taxon>Tracheophyta</taxon>
        <taxon>Spermatophyta</taxon>
        <taxon>Magnoliopsida</taxon>
        <taxon>Liliopsida</taxon>
        <taxon>Zingiberales</taxon>
        <taxon>Zingiberaceae</taxon>
        <taxon>Zingiber</taxon>
    </lineage>
</organism>
<dbReference type="Pfam" id="PF13041">
    <property type="entry name" value="PPR_2"/>
    <property type="match status" value="8"/>
</dbReference>
<evidence type="ECO:0000256" key="8">
    <source>
        <dbReference type="ARBA" id="ARBA00022777"/>
    </source>
</evidence>
<reference evidence="17 18" key="1">
    <citation type="submission" date="2020-08" db="EMBL/GenBank/DDBJ databases">
        <title>Plant Genome Project.</title>
        <authorList>
            <person name="Zhang R.-G."/>
        </authorList>
    </citation>
    <scope>NUCLEOTIDE SEQUENCE [LARGE SCALE GENOMIC DNA]</scope>
    <source>
        <tissue evidence="17">Rhizome</tissue>
    </source>
</reference>
<comment type="catalytic activity">
    <reaction evidence="10">
        <text>L-threonyl-[protein] + ATP = O-phospho-L-threonyl-[protein] + ADP + H(+)</text>
        <dbReference type="Rhea" id="RHEA:46608"/>
        <dbReference type="Rhea" id="RHEA-COMP:11060"/>
        <dbReference type="Rhea" id="RHEA-COMP:11605"/>
        <dbReference type="ChEBI" id="CHEBI:15378"/>
        <dbReference type="ChEBI" id="CHEBI:30013"/>
        <dbReference type="ChEBI" id="CHEBI:30616"/>
        <dbReference type="ChEBI" id="CHEBI:61977"/>
        <dbReference type="ChEBI" id="CHEBI:456216"/>
        <dbReference type="EC" id="2.7.11.1"/>
    </reaction>
</comment>
<comment type="catalytic activity">
    <reaction evidence="11">
        <text>L-seryl-[protein] + ATP = O-phospho-L-seryl-[protein] + ADP + H(+)</text>
        <dbReference type="Rhea" id="RHEA:17989"/>
        <dbReference type="Rhea" id="RHEA-COMP:9863"/>
        <dbReference type="Rhea" id="RHEA-COMP:11604"/>
        <dbReference type="ChEBI" id="CHEBI:15378"/>
        <dbReference type="ChEBI" id="CHEBI:29999"/>
        <dbReference type="ChEBI" id="CHEBI:30616"/>
        <dbReference type="ChEBI" id="CHEBI:83421"/>
        <dbReference type="ChEBI" id="CHEBI:456216"/>
        <dbReference type="EC" id="2.7.11.1"/>
    </reaction>
</comment>
<name>A0A8J5FZ54_ZINOF</name>
<keyword evidence="9" id="KW-0067">ATP-binding</keyword>
<feature type="repeat" description="PPR" evidence="14">
    <location>
        <begin position="445"/>
        <end position="479"/>
    </location>
</feature>
<dbReference type="Pfam" id="PF13812">
    <property type="entry name" value="PPR_3"/>
    <property type="match status" value="1"/>
</dbReference>
<dbReference type="Gene3D" id="3.30.200.20">
    <property type="entry name" value="Phosphorylase Kinase, domain 1"/>
    <property type="match status" value="1"/>
</dbReference>
<feature type="repeat" description="PPR" evidence="14">
    <location>
        <begin position="793"/>
        <end position="827"/>
    </location>
</feature>